<evidence type="ECO:0000259" key="6">
    <source>
        <dbReference type="Pfam" id="PF08281"/>
    </source>
</evidence>
<evidence type="ECO:0000313" key="8">
    <source>
        <dbReference type="Proteomes" id="UP001191082"/>
    </source>
</evidence>
<keyword evidence="4" id="KW-0804">Transcription</keyword>
<dbReference type="InterPro" id="IPR014284">
    <property type="entry name" value="RNA_pol_sigma-70_dom"/>
</dbReference>
<accession>A0ABY2XCR4</accession>
<comment type="caution">
    <text evidence="7">The sequence shown here is derived from an EMBL/GenBank/DDBJ whole genome shotgun (WGS) entry which is preliminary data.</text>
</comment>
<keyword evidence="8" id="KW-1185">Reference proteome</keyword>
<evidence type="ECO:0000256" key="3">
    <source>
        <dbReference type="ARBA" id="ARBA00023082"/>
    </source>
</evidence>
<dbReference type="SUPFAM" id="SSF88659">
    <property type="entry name" value="Sigma3 and sigma4 domains of RNA polymerase sigma factors"/>
    <property type="match status" value="1"/>
</dbReference>
<evidence type="ECO:0000313" key="7">
    <source>
        <dbReference type="EMBL" id="TMV14448.1"/>
    </source>
</evidence>
<dbReference type="NCBIfam" id="TIGR02937">
    <property type="entry name" value="sigma70-ECF"/>
    <property type="match status" value="1"/>
</dbReference>
<gene>
    <name evidence="7" type="ORF">FGK64_00190</name>
</gene>
<dbReference type="SUPFAM" id="SSF88946">
    <property type="entry name" value="Sigma2 domain of RNA polymerase sigma factors"/>
    <property type="match status" value="1"/>
</dbReference>
<dbReference type="InterPro" id="IPR013249">
    <property type="entry name" value="RNA_pol_sigma70_r4_t2"/>
</dbReference>
<dbReference type="Gene3D" id="1.10.10.10">
    <property type="entry name" value="Winged helix-like DNA-binding domain superfamily/Winged helix DNA-binding domain"/>
    <property type="match status" value="1"/>
</dbReference>
<evidence type="ECO:0000256" key="1">
    <source>
        <dbReference type="ARBA" id="ARBA00010641"/>
    </source>
</evidence>
<dbReference type="Proteomes" id="UP001191082">
    <property type="component" value="Unassembled WGS sequence"/>
</dbReference>
<dbReference type="InterPro" id="IPR039425">
    <property type="entry name" value="RNA_pol_sigma-70-like"/>
</dbReference>
<dbReference type="PANTHER" id="PTHR43133:SF25">
    <property type="entry name" value="RNA POLYMERASE SIGMA FACTOR RFAY-RELATED"/>
    <property type="match status" value="1"/>
</dbReference>
<proteinExistence type="inferred from homology"/>
<dbReference type="EMBL" id="VCPC01000001">
    <property type="protein sequence ID" value="TMV14448.1"/>
    <property type="molecule type" value="Genomic_DNA"/>
</dbReference>
<reference evidence="7 8" key="1">
    <citation type="submission" date="2019-05" db="EMBL/GenBank/DDBJ databases">
        <title>Marivita sp. nov. isolated from sea sediment.</title>
        <authorList>
            <person name="Kim W."/>
        </authorList>
    </citation>
    <scope>NUCLEOTIDE SEQUENCE [LARGE SCALE GENOMIC DNA]</scope>
    <source>
        <strain evidence="7 8">CAU 1492</strain>
    </source>
</reference>
<comment type="similarity">
    <text evidence="1">Belongs to the sigma-70 factor family. ECF subfamily.</text>
</comment>
<dbReference type="Pfam" id="PF04542">
    <property type="entry name" value="Sigma70_r2"/>
    <property type="match status" value="1"/>
</dbReference>
<keyword evidence="2" id="KW-0805">Transcription regulation</keyword>
<feature type="domain" description="RNA polymerase sigma factor 70 region 4 type 2" evidence="6">
    <location>
        <begin position="104"/>
        <end position="155"/>
    </location>
</feature>
<organism evidence="7 8">
    <name type="scientific">Arenibacterium halophilum</name>
    <dbReference type="NCBI Taxonomy" id="2583821"/>
    <lineage>
        <taxon>Bacteria</taxon>
        <taxon>Pseudomonadati</taxon>
        <taxon>Pseudomonadota</taxon>
        <taxon>Alphaproteobacteria</taxon>
        <taxon>Rhodobacterales</taxon>
        <taxon>Paracoccaceae</taxon>
        <taxon>Arenibacterium</taxon>
    </lineage>
</organism>
<dbReference type="InterPro" id="IPR036388">
    <property type="entry name" value="WH-like_DNA-bd_sf"/>
</dbReference>
<protein>
    <submittedName>
        <fullName evidence="7">Sigma-70 family RNA polymerase sigma factor</fullName>
    </submittedName>
</protein>
<dbReference type="InterPro" id="IPR013325">
    <property type="entry name" value="RNA_pol_sigma_r2"/>
</dbReference>
<keyword evidence="3" id="KW-0731">Sigma factor</keyword>
<dbReference type="InterPro" id="IPR007627">
    <property type="entry name" value="RNA_pol_sigma70_r2"/>
</dbReference>
<dbReference type="PANTHER" id="PTHR43133">
    <property type="entry name" value="RNA POLYMERASE ECF-TYPE SIGMA FACTO"/>
    <property type="match status" value="1"/>
</dbReference>
<feature type="domain" description="RNA polymerase sigma-70 region 2" evidence="5">
    <location>
        <begin position="19"/>
        <end position="80"/>
    </location>
</feature>
<dbReference type="Gene3D" id="1.10.1740.10">
    <property type="match status" value="1"/>
</dbReference>
<evidence type="ECO:0000259" key="5">
    <source>
        <dbReference type="Pfam" id="PF04542"/>
    </source>
</evidence>
<name>A0ABY2XCR4_9RHOB</name>
<sequence>MMPRDVTHAITPDRFDILLKTLHKRARRLSRCPDEAADLAQDTAVKVWQSASAGARIDNLDAYAMTSLRNMARSRWRRQTEGEELTDDMATTLPDAPQRLACADLRAALARLPKAQAGLMALIAEGETSPAELARRTGVPPGTVMSRLARARAALRGDLGMSADSPAESLWADHTV</sequence>
<dbReference type="Pfam" id="PF08281">
    <property type="entry name" value="Sigma70_r4_2"/>
    <property type="match status" value="1"/>
</dbReference>
<evidence type="ECO:0000256" key="4">
    <source>
        <dbReference type="ARBA" id="ARBA00023163"/>
    </source>
</evidence>
<evidence type="ECO:0000256" key="2">
    <source>
        <dbReference type="ARBA" id="ARBA00023015"/>
    </source>
</evidence>
<dbReference type="InterPro" id="IPR013324">
    <property type="entry name" value="RNA_pol_sigma_r3/r4-like"/>
</dbReference>